<evidence type="ECO:0000259" key="2">
    <source>
        <dbReference type="PROSITE" id="PS50026"/>
    </source>
</evidence>
<sequence>MEITVCVPNPCQNSGVCKPIGNAFLCSCRRGFRGLIDLLQLLRWIAQSVPRPTERHSISWAVPWTSSQWDVQEASDTDA</sequence>
<dbReference type="Proteomes" id="UP001482620">
    <property type="component" value="Unassembled WGS sequence"/>
</dbReference>
<organism evidence="3 4">
    <name type="scientific">Ilyodon furcidens</name>
    <name type="common">goldbreast splitfin</name>
    <dbReference type="NCBI Taxonomy" id="33524"/>
    <lineage>
        <taxon>Eukaryota</taxon>
        <taxon>Metazoa</taxon>
        <taxon>Chordata</taxon>
        <taxon>Craniata</taxon>
        <taxon>Vertebrata</taxon>
        <taxon>Euteleostomi</taxon>
        <taxon>Actinopterygii</taxon>
        <taxon>Neopterygii</taxon>
        <taxon>Teleostei</taxon>
        <taxon>Neoteleostei</taxon>
        <taxon>Acanthomorphata</taxon>
        <taxon>Ovalentaria</taxon>
        <taxon>Atherinomorphae</taxon>
        <taxon>Cyprinodontiformes</taxon>
        <taxon>Goodeidae</taxon>
        <taxon>Ilyodon</taxon>
    </lineage>
</organism>
<protein>
    <recommendedName>
        <fullName evidence="2">EGF-like domain-containing protein</fullName>
    </recommendedName>
</protein>
<keyword evidence="1" id="KW-0245">EGF-like domain</keyword>
<dbReference type="Pfam" id="PF00008">
    <property type="entry name" value="EGF"/>
    <property type="match status" value="1"/>
</dbReference>
<accession>A0ABV0TP64</accession>
<dbReference type="EMBL" id="JAHRIQ010040335">
    <property type="protein sequence ID" value="MEQ2234601.1"/>
    <property type="molecule type" value="Genomic_DNA"/>
</dbReference>
<name>A0ABV0TP64_9TELE</name>
<comment type="caution">
    <text evidence="1">Lacks conserved residue(s) required for the propagation of feature annotation.</text>
</comment>
<reference evidence="3 4" key="1">
    <citation type="submission" date="2021-06" db="EMBL/GenBank/DDBJ databases">
        <authorList>
            <person name="Palmer J.M."/>
        </authorList>
    </citation>
    <scope>NUCLEOTIDE SEQUENCE [LARGE SCALE GENOMIC DNA]</scope>
    <source>
        <strain evidence="4">if_2019</strain>
        <tissue evidence="3">Muscle</tissue>
    </source>
</reference>
<evidence type="ECO:0000313" key="3">
    <source>
        <dbReference type="EMBL" id="MEQ2234601.1"/>
    </source>
</evidence>
<evidence type="ECO:0000313" key="4">
    <source>
        <dbReference type="Proteomes" id="UP001482620"/>
    </source>
</evidence>
<dbReference type="PROSITE" id="PS50026">
    <property type="entry name" value="EGF_3"/>
    <property type="match status" value="1"/>
</dbReference>
<comment type="caution">
    <text evidence="3">The sequence shown here is derived from an EMBL/GenBank/DDBJ whole genome shotgun (WGS) entry which is preliminary data.</text>
</comment>
<dbReference type="Gene3D" id="2.10.25.10">
    <property type="entry name" value="Laminin"/>
    <property type="match status" value="1"/>
</dbReference>
<keyword evidence="4" id="KW-1185">Reference proteome</keyword>
<dbReference type="InterPro" id="IPR000742">
    <property type="entry name" value="EGF"/>
</dbReference>
<dbReference type="CDD" id="cd00054">
    <property type="entry name" value="EGF_CA"/>
    <property type="match status" value="1"/>
</dbReference>
<gene>
    <name evidence="3" type="ORF">ILYODFUR_033181</name>
</gene>
<proteinExistence type="predicted"/>
<feature type="domain" description="EGF-like" evidence="2">
    <location>
        <begin position="2"/>
        <end position="38"/>
    </location>
</feature>
<evidence type="ECO:0000256" key="1">
    <source>
        <dbReference type="PROSITE-ProRule" id="PRU00076"/>
    </source>
</evidence>
<dbReference type="SUPFAM" id="SSF57196">
    <property type="entry name" value="EGF/Laminin"/>
    <property type="match status" value="1"/>
</dbReference>